<dbReference type="PANTHER" id="PTHR12247">
    <property type="entry name" value="POLYCOMB GROUP PROTEIN"/>
    <property type="match status" value="1"/>
</dbReference>
<evidence type="ECO:0000256" key="10">
    <source>
        <dbReference type="SAM" id="Phobius"/>
    </source>
</evidence>
<dbReference type="InterPro" id="IPR038348">
    <property type="entry name" value="SLED_sf"/>
</dbReference>
<feature type="transmembrane region" description="Helical" evidence="10">
    <location>
        <begin position="93"/>
        <end position="112"/>
    </location>
</feature>
<dbReference type="Pfam" id="PF07690">
    <property type="entry name" value="MFS_1"/>
    <property type="match status" value="1"/>
</dbReference>
<dbReference type="PANTHER" id="PTHR12247:SF132">
    <property type="entry name" value="POLYCOMB PROTEIN SCM"/>
    <property type="match status" value="1"/>
</dbReference>
<comment type="similarity">
    <text evidence="2">Belongs to the SCM family.</text>
</comment>
<dbReference type="CDD" id="cd20110">
    <property type="entry name" value="MBT_dScm_rpt2"/>
    <property type="match status" value="1"/>
</dbReference>
<dbReference type="CDD" id="cd09578">
    <property type="entry name" value="SAM_Scm"/>
    <property type="match status" value="1"/>
</dbReference>
<feature type="compositionally biased region" description="Polar residues" evidence="9">
    <location>
        <begin position="713"/>
        <end position="732"/>
    </location>
</feature>
<feature type="transmembrane region" description="Helical" evidence="10">
    <location>
        <begin position="398"/>
        <end position="420"/>
    </location>
</feature>
<feature type="transmembrane region" description="Helical" evidence="10">
    <location>
        <begin position="146"/>
        <end position="171"/>
    </location>
</feature>
<dbReference type="Proteomes" id="UP001186944">
    <property type="component" value="Unassembled WGS sequence"/>
</dbReference>
<evidence type="ECO:0000256" key="7">
    <source>
        <dbReference type="ARBA" id="ARBA00023242"/>
    </source>
</evidence>
<dbReference type="SMART" id="SM00561">
    <property type="entry name" value="MBT"/>
    <property type="match status" value="2"/>
</dbReference>
<dbReference type="Pfam" id="PF00536">
    <property type="entry name" value="SAM_1"/>
    <property type="match status" value="1"/>
</dbReference>
<dbReference type="InterPro" id="IPR001660">
    <property type="entry name" value="SAM"/>
</dbReference>
<dbReference type="InterPro" id="IPR036259">
    <property type="entry name" value="MFS_trans_sf"/>
</dbReference>
<dbReference type="GO" id="GO:0003682">
    <property type="term" value="F:chromatin binding"/>
    <property type="evidence" value="ECO:0007669"/>
    <property type="project" value="TreeGrafter"/>
</dbReference>
<feature type="repeat" description="MBT" evidence="8">
    <location>
        <begin position="481"/>
        <end position="579"/>
    </location>
</feature>
<evidence type="ECO:0000256" key="4">
    <source>
        <dbReference type="ARBA" id="ARBA00022737"/>
    </source>
</evidence>
<feature type="transmembrane region" description="Helical" evidence="10">
    <location>
        <begin position="337"/>
        <end position="357"/>
    </location>
</feature>
<keyword evidence="3" id="KW-0678">Repressor</keyword>
<dbReference type="Gene3D" id="1.10.150.50">
    <property type="entry name" value="Transcription Factor, Ets-1"/>
    <property type="match status" value="1"/>
</dbReference>
<dbReference type="SUPFAM" id="SSF47769">
    <property type="entry name" value="SAM/Pointed domain"/>
    <property type="match status" value="1"/>
</dbReference>
<accession>A0AA89BWG7</accession>
<comment type="subcellular location">
    <subcellularLocation>
        <location evidence="1">Nucleus</location>
    </subcellularLocation>
</comment>
<reference evidence="12" key="1">
    <citation type="submission" date="2019-08" db="EMBL/GenBank/DDBJ databases">
        <title>The improved chromosome-level genome for the pearl oyster Pinctada fucata martensii using PacBio sequencing and Hi-C.</title>
        <authorList>
            <person name="Zheng Z."/>
        </authorList>
    </citation>
    <scope>NUCLEOTIDE SEQUENCE</scope>
    <source>
        <strain evidence="12">ZZ-2019</strain>
        <tissue evidence="12">Adductor muscle</tissue>
    </source>
</reference>
<feature type="compositionally biased region" description="Low complexity" evidence="9">
    <location>
        <begin position="756"/>
        <end position="767"/>
    </location>
</feature>
<evidence type="ECO:0000256" key="8">
    <source>
        <dbReference type="PROSITE-ProRule" id="PRU00459"/>
    </source>
</evidence>
<dbReference type="EMBL" id="VSWD01000007">
    <property type="protein sequence ID" value="KAK3096944.1"/>
    <property type="molecule type" value="Genomic_DNA"/>
</dbReference>
<feature type="region of interest" description="Disordered" evidence="9">
    <location>
        <begin position="1"/>
        <end position="38"/>
    </location>
</feature>
<dbReference type="GO" id="GO:0022857">
    <property type="term" value="F:transmembrane transporter activity"/>
    <property type="evidence" value="ECO:0007669"/>
    <property type="project" value="InterPro"/>
</dbReference>
<evidence type="ECO:0000256" key="1">
    <source>
        <dbReference type="ARBA" id="ARBA00004123"/>
    </source>
</evidence>
<keyword evidence="6" id="KW-0804">Transcription</keyword>
<dbReference type="GO" id="GO:0005634">
    <property type="term" value="C:nucleus"/>
    <property type="evidence" value="ECO:0007669"/>
    <property type="project" value="UniProtKB-SubCell"/>
</dbReference>
<dbReference type="SUPFAM" id="SSF63748">
    <property type="entry name" value="Tudor/PWWP/MBT"/>
    <property type="match status" value="2"/>
</dbReference>
<feature type="region of interest" description="Disordered" evidence="9">
    <location>
        <begin position="683"/>
        <end position="767"/>
    </location>
</feature>
<dbReference type="Pfam" id="PF12140">
    <property type="entry name" value="SLED"/>
    <property type="match status" value="1"/>
</dbReference>
<feature type="transmembrane region" description="Helical" evidence="10">
    <location>
        <begin position="45"/>
        <end position="73"/>
    </location>
</feature>
<evidence type="ECO:0000256" key="9">
    <source>
        <dbReference type="SAM" id="MobiDB-lite"/>
    </source>
</evidence>
<dbReference type="SUPFAM" id="SSF103473">
    <property type="entry name" value="MFS general substrate transporter"/>
    <property type="match status" value="1"/>
</dbReference>
<evidence type="ECO:0000256" key="6">
    <source>
        <dbReference type="ARBA" id="ARBA00023163"/>
    </source>
</evidence>
<feature type="transmembrane region" description="Helical" evidence="10">
    <location>
        <begin position="273"/>
        <end position="295"/>
    </location>
</feature>
<feature type="domain" description="SAM" evidence="11">
    <location>
        <begin position="904"/>
        <end position="972"/>
    </location>
</feature>
<dbReference type="InterPro" id="IPR013761">
    <property type="entry name" value="SAM/pointed_sf"/>
</dbReference>
<dbReference type="Gene3D" id="2.30.30.140">
    <property type="match status" value="2"/>
</dbReference>
<protein>
    <recommendedName>
        <fullName evidence="11">SAM domain-containing protein</fullName>
    </recommendedName>
</protein>
<keyword evidence="5" id="KW-0805">Transcription regulation</keyword>
<keyword evidence="7" id="KW-0539">Nucleus</keyword>
<dbReference type="AlphaFoldDB" id="A0AA89BWG7"/>
<keyword evidence="10" id="KW-0472">Membrane</keyword>
<gene>
    <name evidence="12" type="ORF">FSP39_005008</name>
</gene>
<comment type="caution">
    <text evidence="12">The sequence shown here is derived from an EMBL/GenBank/DDBJ whole genome shotgun (WGS) entry which is preliminary data.</text>
</comment>
<dbReference type="InterPro" id="IPR004092">
    <property type="entry name" value="Mbt"/>
</dbReference>
<evidence type="ECO:0000256" key="2">
    <source>
        <dbReference type="ARBA" id="ARBA00008469"/>
    </source>
</evidence>
<evidence type="ECO:0000313" key="12">
    <source>
        <dbReference type="EMBL" id="KAK3096944.1"/>
    </source>
</evidence>
<organism evidence="12 13">
    <name type="scientific">Pinctada imbricata</name>
    <name type="common">Atlantic pearl-oyster</name>
    <name type="synonym">Pinctada martensii</name>
    <dbReference type="NCBI Taxonomy" id="66713"/>
    <lineage>
        <taxon>Eukaryota</taxon>
        <taxon>Metazoa</taxon>
        <taxon>Spiralia</taxon>
        <taxon>Lophotrochozoa</taxon>
        <taxon>Mollusca</taxon>
        <taxon>Bivalvia</taxon>
        <taxon>Autobranchia</taxon>
        <taxon>Pteriomorphia</taxon>
        <taxon>Pterioida</taxon>
        <taxon>Pterioidea</taxon>
        <taxon>Pteriidae</taxon>
        <taxon>Pinctada</taxon>
    </lineage>
</organism>
<dbReference type="Gene3D" id="1.20.1250.20">
    <property type="entry name" value="MFS general substrate transporter like domains"/>
    <property type="match status" value="2"/>
</dbReference>
<dbReference type="Pfam" id="PF02820">
    <property type="entry name" value="MBT"/>
    <property type="match status" value="2"/>
</dbReference>
<keyword evidence="10" id="KW-0812">Transmembrane</keyword>
<evidence type="ECO:0000256" key="5">
    <source>
        <dbReference type="ARBA" id="ARBA00023015"/>
    </source>
</evidence>
<dbReference type="InterPro" id="IPR011701">
    <property type="entry name" value="MFS"/>
</dbReference>
<evidence type="ECO:0000313" key="13">
    <source>
        <dbReference type="Proteomes" id="UP001186944"/>
    </source>
</evidence>
<dbReference type="InterPro" id="IPR050548">
    <property type="entry name" value="PcG_chromatin_remod_factors"/>
</dbReference>
<feature type="transmembrane region" description="Helical" evidence="10">
    <location>
        <begin position="426"/>
        <end position="447"/>
    </location>
</feature>
<feature type="transmembrane region" description="Helical" evidence="10">
    <location>
        <begin position="209"/>
        <end position="228"/>
    </location>
</feature>
<keyword evidence="4" id="KW-0677">Repeat</keyword>
<dbReference type="InterPro" id="IPR021987">
    <property type="entry name" value="SLED"/>
</dbReference>
<proteinExistence type="inferred from homology"/>
<dbReference type="GO" id="GO:0042393">
    <property type="term" value="F:histone binding"/>
    <property type="evidence" value="ECO:0007669"/>
    <property type="project" value="TreeGrafter"/>
</dbReference>
<dbReference type="SMART" id="SM00454">
    <property type="entry name" value="SAM"/>
    <property type="match status" value="1"/>
</dbReference>
<evidence type="ECO:0000259" key="11">
    <source>
        <dbReference type="SMART" id="SM00454"/>
    </source>
</evidence>
<dbReference type="InterPro" id="IPR047531">
    <property type="entry name" value="SAM_Scm-like"/>
</dbReference>
<name>A0AA89BWG7_PINIB</name>
<dbReference type="PROSITE" id="PS51079">
    <property type="entry name" value="MBT"/>
    <property type="match status" value="2"/>
</dbReference>
<feature type="repeat" description="MBT" evidence="8">
    <location>
        <begin position="587"/>
        <end position="688"/>
    </location>
</feature>
<dbReference type="Gene3D" id="3.90.1150.190">
    <property type="entry name" value="SLED domain"/>
    <property type="match status" value="1"/>
</dbReference>
<dbReference type="FunFam" id="2.30.30.140:FF:000028">
    <property type="entry name" value="polycomb protein SCMH1 isoform X1"/>
    <property type="match status" value="1"/>
</dbReference>
<feature type="transmembrane region" description="Helical" evidence="10">
    <location>
        <begin position="363"/>
        <end position="386"/>
    </location>
</feature>
<feature type="transmembrane region" description="Helical" evidence="10">
    <location>
        <begin position="178"/>
        <end position="197"/>
    </location>
</feature>
<sequence length="973" mass="106223">MERKKKAAFSPETDGAEVPLKQEKKAKPPVRGSDSAEFVPPDGGWGWVVCATSLLANGTAFSIINTFGIIYTFMVESPEYGANDPTISFKTSWVGSVNTGLTFLMCVFSSIASDRIGIRPVAVFGAVMGTVGLVSSAFVPKLELLYLTYGVLLGIGAACIYSPSLVILGHYFKKHMGLVNGIVAFGSSMYTIILSILLPKLVTSLHVKYSFLVLGGLYFIIIFCVLTWKPIYRRQTDLPTIALSTESIVEHVTDCCSVTKQFFDVQVFRNRGYLFWFISLGVALFGYFIPFVHLVKHSKDNFPDSDGFILITCMQITSGVGRLVCGKVADLKCMNRVYMQQTAFLVLGVVTACIPFSAYFEGLIAICLIMGICDGIFVCLLGPIAFDLVGPNQASQAIGFLLGIFSIPFTVGPPVAGILYDTMGTYKIAFILAGMPPIIGSIIMCFIPRTRQAYPGATETHHFASMSMVDVYNSVIIQGNFDWDEYLQETDAVAAPESCFKQATTPPDNDFEINQKIEARDPRNLTSICVATVIGKIGPRLRLRLDGSDSKNDFWRLVDSSDLHPIGYCEKIGELLMPPLGFCKNPSSWPSFLQKTLNGAAVAPDHCFKKEPPLPKSNEFKVGMKLEAVDRKNPQLICPATVGSINKDQIHVTFDGWRGAFDYWTRYDSRDIFPVGWCAKSGHSLQPPGQKAGPIQVKGKVKEPSLSVPIPSPGSQSGTPRSSVTSNPSSPNLHPETPISPKEAESPVVQVTEPDTSSTSTSTPTSSNKACVYINKSCRTGSLLDSKKVSDMPDQIGPSTVNKVLRELTQTCIRCGVQDTKVYHLIPKGEGRVVISVNQGGRVLTKKLPAISGVSELWSFIEKLTSELHCCENFLTSNPLHGHCPKCNRRSSSSSPQSVRSSNPAEWSIDDVIQHICDTDPALATHAEVFKKHEIDGGAFLLLSSEMMMKYMGLKLGPVLKLCNIVEKLKGRK</sequence>
<feature type="transmembrane region" description="Helical" evidence="10">
    <location>
        <begin position="121"/>
        <end position="140"/>
    </location>
</feature>
<keyword evidence="10" id="KW-1133">Transmembrane helix</keyword>
<keyword evidence="13" id="KW-1185">Reference proteome</keyword>
<evidence type="ECO:0000256" key="3">
    <source>
        <dbReference type="ARBA" id="ARBA00022491"/>
    </source>
</evidence>
<dbReference type="GO" id="GO:0045892">
    <property type="term" value="P:negative regulation of DNA-templated transcription"/>
    <property type="evidence" value="ECO:0007669"/>
    <property type="project" value="TreeGrafter"/>
</dbReference>